<gene>
    <name evidence="1" type="ORF">SAMN05421867_11927</name>
</gene>
<protein>
    <submittedName>
        <fullName evidence="1">Uncharacterized protein</fullName>
    </submittedName>
</protein>
<proteinExistence type="predicted"/>
<dbReference type="AlphaFoldDB" id="A0A1I1AJM4"/>
<sequence length="83" mass="8479">MAAYRISGTAQTAGWLEGQVSPLDAAVADESGVAVEEALRQDEGVEFTLLVTAATEDEALATAQRVADRLSVGSSVTVLGEVG</sequence>
<name>A0A1I1AJM4_9CELL</name>
<dbReference type="Proteomes" id="UP000199012">
    <property type="component" value="Unassembled WGS sequence"/>
</dbReference>
<dbReference type="RefSeq" id="WP_090034598.1">
    <property type="nucleotide sequence ID" value="NZ_BONM01000027.1"/>
</dbReference>
<organism evidence="1 2">
    <name type="scientific">Cellulomonas marina</name>
    <dbReference type="NCBI Taxonomy" id="988821"/>
    <lineage>
        <taxon>Bacteria</taxon>
        <taxon>Bacillati</taxon>
        <taxon>Actinomycetota</taxon>
        <taxon>Actinomycetes</taxon>
        <taxon>Micrococcales</taxon>
        <taxon>Cellulomonadaceae</taxon>
        <taxon>Cellulomonas</taxon>
    </lineage>
</organism>
<evidence type="ECO:0000313" key="1">
    <source>
        <dbReference type="EMBL" id="SFB38224.1"/>
    </source>
</evidence>
<keyword evidence="2" id="KW-1185">Reference proteome</keyword>
<reference evidence="1 2" key="1">
    <citation type="submission" date="2016-10" db="EMBL/GenBank/DDBJ databases">
        <authorList>
            <person name="de Groot N.N."/>
        </authorList>
    </citation>
    <scope>NUCLEOTIDE SEQUENCE [LARGE SCALE GENOMIC DNA]</scope>
    <source>
        <strain evidence="1 2">CGMCC 4.6945</strain>
    </source>
</reference>
<accession>A0A1I1AJM4</accession>
<dbReference type="EMBL" id="FOKA01000019">
    <property type="protein sequence ID" value="SFB38224.1"/>
    <property type="molecule type" value="Genomic_DNA"/>
</dbReference>
<evidence type="ECO:0000313" key="2">
    <source>
        <dbReference type="Proteomes" id="UP000199012"/>
    </source>
</evidence>